<comment type="caution">
    <text evidence="1">The sequence shown here is derived from an EMBL/GenBank/DDBJ whole genome shotgun (WGS) entry which is preliminary data.</text>
</comment>
<evidence type="ECO:0000313" key="1">
    <source>
        <dbReference type="EMBL" id="KAJ7407057.1"/>
    </source>
</evidence>
<dbReference type="Proteomes" id="UP001145742">
    <property type="component" value="Unassembled WGS sequence"/>
</dbReference>
<dbReference type="EMBL" id="WHWB01034619">
    <property type="protein sequence ID" value="KAJ7407057.1"/>
    <property type="molecule type" value="Genomic_DNA"/>
</dbReference>
<evidence type="ECO:0000313" key="2">
    <source>
        <dbReference type="Proteomes" id="UP001145742"/>
    </source>
</evidence>
<accession>A0ABQ9CT56</accession>
<gene>
    <name evidence="1" type="ORF">WISP_129517</name>
</gene>
<protein>
    <submittedName>
        <fullName evidence="1">Uncharacterized protein</fullName>
    </submittedName>
</protein>
<keyword evidence="2" id="KW-1185">Reference proteome</keyword>
<sequence length="150" mass="17250">MAMRRKHCLIHSMAELHVPNISNVHNGQRASGESEEIERYAQCWIKNLNIWVQFFPQTSYVGHIGYDWLSPWYLYQLYHMANVKARRDAGVILGCMRGVLMLDLTTGGLGDVLSPKVMVPRLQSKALEDKRGKKIVFKLYRNDQSGKKNS</sequence>
<organism evidence="1 2">
    <name type="scientific">Willisornis vidua</name>
    <name type="common">Xingu scale-backed antbird</name>
    <dbReference type="NCBI Taxonomy" id="1566151"/>
    <lineage>
        <taxon>Eukaryota</taxon>
        <taxon>Metazoa</taxon>
        <taxon>Chordata</taxon>
        <taxon>Craniata</taxon>
        <taxon>Vertebrata</taxon>
        <taxon>Euteleostomi</taxon>
        <taxon>Archelosauria</taxon>
        <taxon>Archosauria</taxon>
        <taxon>Dinosauria</taxon>
        <taxon>Saurischia</taxon>
        <taxon>Theropoda</taxon>
        <taxon>Coelurosauria</taxon>
        <taxon>Aves</taxon>
        <taxon>Neognathae</taxon>
        <taxon>Neoaves</taxon>
        <taxon>Telluraves</taxon>
        <taxon>Australaves</taxon>
        <taxon>Passeriformes</taxon>
        <taxon>Thamnophilidae</taxon>
        <taxon>Willisornis</taxon>
    </lineage>
</organism>
<name>A0ABQ9CT56_9PASS</name>
<reference evidence="1" key="1">
    <citation type="submission" date="2019-10" db="EMBL/GenBank/DDBJ databases">
        <authorList>
            <person name="Soares A.E.R."/>
            <person name="Aleixo A."/>
            <person name="Schneider P."/>
            <person name="Miyaki C.Y."/>
            <person name="Schneider M.P."/>
            <person name="Mello C."/>
            <person name="Vasconcelos A.T.R."/>
        </authorList>
    </citation>
    <scope>NUCLEOTIDE SEQUENCE</scope>
    <source>
        <tissue evidence="1">Muscle</tissue>
    </source>
</reference>
<proteinExistence type="predicted"/>